<evidence type="ECO:0000313" key="3">
    <source>
        <dbReference type="Proteomes" id="UP000054279"/>
    </source>
</evidence>
<dbReference type="EMBL" id="KN837118">
    <property type="protein sequence ID" value="KIJ44220.1"/>
    <property type="molecule type" value="Genomic_DNA"/>
</dbReference>
<sequence length="68" mass="6699">MSSSASISTPGHATPSAGAGGPPSAHSLPAPRGALAREGSSSNLGTFQVKSGLAQMLKVSFLLPFTAF</sequence>
<name>A0A0C9VYU9_SPHS4</name>
<keyword evidence="3" id="KW-1185">Reference proteome</keyword>
<proteinExistence type="predicted"/>
<reference evidence="2 3" key="1">
    <citation type="submission" date="2014-06" db="EMBL/GenBank/DDBJ databases">
        <title>Evolutionary Origins and Diversification of the Mycorrhizal Mutualists.</title>
        <authorList>
            <consortium name="DOE Joint Genome Institute"/>
            <consortium name="Mycorrhizal Genomics Consortium"/>
            <person name="Kohler A."/>
            <person name="Kuo A."/>
            <person name="Nagy L.G."/>
            <person name="Floudas D."/>
            <person name="Copeland A."/>
            <person name="Barry K.W."/>
            <person name="Cichocki N."/>
            <person name="Veneault-Fourrey C."/>
            <person name="LaButti K."/>
            <person name="Lindquist E.A."/>
            <person name="Lipzen A."/>
            <person name="Lundell T."/>
            <person name="Morin E."/>
            <person name="Murat C."/>
            <person name="Riley R."/>
            <person name="Ohm R."/>
            <person name="Sun H."/>
            <person name="Tunlid A."/>
            <person name="Henrissat B."/>
            <person name="Grigoriev I.V."/>
            <person name="Hibbett D.S."/>
            <person name="Martin F."/>
        </authorList>
    </citation>
    <scope>NUCLEOTIDE SEQUENCE [LARGE SCALE GENOMIC DNA]</scope>
    <source>
        <strain evidence="2 3">SS14</strain>
    </source>
</reference>
<feature type="compositionally biased region" description="Polar residues" evidence="1">
    <location>
        <begin position="1"/>
        <end position="11"/>
    </location>
</feature>
<gene>
    <name evidence="2" type="ORF">M422DRAFT_252231</name>
</gene>
<dbReference type="OrthoDB" id="1660966at2759"/>
<protein>
    <submittedName>
        <fullName evidence="2">Uncharacterized protein</fullName>
    </submittedName>
</protein>
<accession>A0A0C9VYU9</accession>
<dbReference type="AlphaFoldDB" id="A0A0C9VYU9"/>
<dbReference type="Proteomes" id="UP000054279">
    <property type="component" value="Unassembled WGS sequence"/>
</dbReference>
<feature type="region of interest" description="Disordered" evidence="1">
    <location>
        <begin position="1"/>
        <end position="40"/>
    </location>
</feature>
<evidence type="ECO:0000256" key="1">
    <source>
        <dbReference type="SAM" id="MobiDB-lite"/>
    </source>
</evidence>
<organism evidence="2 3">
    <name type="scientific">Sphaerobolus stellatus (strain SS14)</name>
    <dbReference type="NCBI Taxonomy" id="990650"/>
    <lineage>
        <taxon>Eukaryota</taxon>
        <taxon>Fungi</taxon>
        <taxon>Dikarya</taxon>
        <taxon>Basidiomycota</taxon>
        <taxon>Agaricomycotina</taxon>
        <taxon>Agaricomycetes</taxon>
        <taxon>Phallomycetidae</taxon>
        <taxon>Geastrales</taxon>
        <taxon>Sphaerobolaceae</taxon>
        <taxon>Sphaerobolus</taxon>
    </lineage>
</organism>
<evidence type="ECO:0000313" key="2">
    <source>
        <dbReference type="EMBL" id="KIJ44220.1"/>
    </source>
</evidence>
<dbReference type="HOGENOM" id="CLU_2795605_0_0_1"/>